<feature type="signal peptide" evidence="1">
    <location>
        <begin position="1"/>
        <end position="25"/>
    </location>
</feature>
<reference evidence="2 3" key="1">
    <citation type="submission" date="2014-04" db="EMBL/GenBank/DDBJ databases">
        <title>Evolutionary Origins and Diversification of the Mycorrhizal Mutualists.</title>
        <authorList>
            <consortium name="DOE Joint Genome Institute"/>
            <consortium name="Mycorrhizal Genomics Consortium"/>
            <person name="Kohler A."/>
            <person name="Kuo A."/>
            <person name="Nagy L.G."/>
            <person name="Floudas D."/>
            <person name="Copeland A."/>
            <person name="Barry K.W."/>
            <person name="Cichocki N."/>
            <person name="Veneault-Fourrey C."/>
            <person name="LaButti K."/>
            <person name="Lindquist E.A."/>
            <person name="Lipzen A."/>
            <person name="Lundell T."/>
            <person name="Morin E."/>
            <person name="Murat C."/>
            <person name="Riley R."/>
            <person name="Ohm R."/>
            <person name="Sun H."/>
            <person name="Tunlid A."/>
            <person name="Henrissat B."/>
            <person name="Grigoriev I.V."/>
            <person name="Hibbett D.S."/>
            <person name="Martin F."/>
        </authorList>
    </citation>
    <scope>NUCLEOTIDE SEQUENCE [LARGE SCALE GENOMIC DNA]</scope>
    <source>
        <strain evidence="2 3">FD-317 M1</strain>
    </source>
</reference>
<gene>
    <name evidence="2" type="ORF">GYMLUDRAFT_394398</name>
</gene>
<organism evidence="2 3">
    <name type="scientific">Collybiopsis luxurians FD-317 M1</name>
    <dbReference type="NCBI Taxonomy" id="944289"/>
    <lineage>
        <taxon>Eukaryota</taxon>
        <taxon>Fungi</taxon>
        <taxon>Dikarya</taxon>
        <taxon>Basidiomycota</taxon>
        <taxon>Agaricomycotina</taxon>
        <taxon>Agaricomycetes</taxon>
        <taxon>Agaricomycetidae</taxon>
        <taxon>Agaricales</taxon>
        <taxon>Marasmiineae</taxon>
        <taxon>Omphalotaceae</taxon>
        <taxon>Collybiopsis</taxon>
        <taxon>Collybiopsis luxurians</taxon>
    </lineage>
</organism>
<keyword evidence="3" id="KW-1185">Reference proteome</keyword>
<dbReference type="EMBL" id="KN834863">
    <property type="protein sequence ID" value="KIK51443.1"/>
    <property type="molecule type" value="Genomic_DNA"/>
</dbReference>
<feature type="chain" id="PRO_5002207778" evidence="1">
    <location>
        <begin position="26"/>
        <end position="128"/>
    </location>
</feature>
<dbReference type="HOGENOM" id="CLU_1959824_0_0_1"/>
<sequence>MALRLTVRTLSLHIFSLLCVLPVSPGITWLYRRSFGQIQYDCGIDGYQLYFDAVALVLINGGNEHCGVCRFIWIRFGTILFASFCLRCPNITSRPYWGTYWYAFCNSFLWCSGWHAYWRVIHSKNYGG</sequence>
<name>A0A0D0C9I1_9AGAR</name>
<accession>A0A0D0C9I1</accession>
<keyword evidence="1" id="KW-0732">Signal</keyword>
<proteinExistence type="predicted"/>
<dbReference type="Proteomes" id="UP000053593">
    <property type="component" value="Unassembled WGS sequence"/>
</dbReference>
<evidence type="ECO:0000256" key="1">
    <source>
        <dbReference type="SAM" id="SignalP"/>
    </source>
</evidence>
<protein>
    <submittedName>
        <fullName evidence="2">Uncharacterized protein</fullName>
    </submittedName>
</protein>
<evidence type="ECO:0000313" key="2">
    <source>
        <dbReference type="EMBL" id="KIK51443.1"/>
    </source>
</evidence>
<evidence type="ECO:0000313" key="3">
    <source>
        <dbReference type="Proteomes" id="UP000053593"/>
    </source>
</evidence>
<dbReference type="AlphaFoldDB" id="A0A0D0C9I1"/>